<keyword evidence="1" id="KW-0812">Transmembrane</keyword>
<dbReference type="InterPro" id="IPR038507">
    <property type="entry name" value="YcnI-like_sf"/>
</dbReference>
<feature type="chain" id="PRO_5038832246" description="Sortase" evidence="2">
    <location>
        <begin position="31"/>
        <end position="193"/>
    </location>
</feature>
<evidence type="ECO:0000313" key="3">
    <source>
        <dbReference type="EMBL" id="MBA4608781.1"/>
    </source>
</evidence>
<feature type="signal peptide" evidence="2">
    <location>
        <begin position="1"/>
        <end position="30"/>
    </location>
</feature>
<dbReference type="EMBL" id="JACEOG010000001">
    <property type="protein sequence ID" value="MBA4608781.1"/>
    <property type="molecule type" value="Genomic_DNA"/>
</dbReference>
<accession>A0A838XII4</accession>
<evidence type="ECO:0000313" key="4">
    <source>
        <dbReference type="Proteomes" id="UP000550354"/>
    </source>
</evidence>
<name>A0A838XII4_9ACTN</name>
<comment type="caution">
    <text evidence="3">The sequence shown here is derived from an EMBL/GenBank/DDBJ whole genome shotgun (WGS) entry which is preliminary data.</text>
</comment>
<protein>
    <recommendedName>
        <fullName evidence="5">Sortase</fullName>
    </recommendedName>
</protein>
<keyword evidence="2" id="KW-0732">Signal</keyword>
<proteinExistence type="predicted"/>
<sequence>MSPRNAAARALVLLVALIAVTAGTVAPALADVAIDEVLPQGDGTSVLVVTVLGGCEGSTTSLVLELPESTAAIEATGPDGWDRVLDGRRVGFTGPGLPPAQATEFLVTSRIGAEPGESVTVAAEQRCESVAGMVRSEPTFEVTAEAVDPRMTVRVPPEVSPGADSAQVALVVGVFVLAVAYGAAVVRRRSTRR</sequence>
<evidence type="ECO:0008006" key="5">
    <source>
        <dbReference type="Google" id="ProtNLM"/>
    </source>
</evidence>
<reference evidence="3 4" key="1">
    <citation type="submission" date="2020-07" db="EMBL/GenBank/DDBJ databases">
        <title>Draft genome and description of Aeromicrobium phoceense strain Marseille-Q0843 isolated from healthy skin swab.</title>
        <authorList>
            <person name="Boxberger M."/>
            <person name="La Scola B."/>
        </authorList>
    </citation>
    <scope>NUCLEOTIDE SEQUENCE [LARGE SCALE GENOMIC DNA]</scope>
    <source>
        <strain evidence="3 4">Marseille-Q0843</strain>
    </source>
</reference>
<feature type="transmembrane region" description="Helical" evidence="1">
    <location>
        <begin position="166"/>
        <end position="186"/>
    </location>
</feature>
<keyword evidence="1" id="KW-1133">Transmembrane helix</keyword>
<evidence type="ECO:0000256" key="1">
    <source>
        <dbReference type="SAM" id="Phobius"/>
    </source>
</evidence>
<dbReference type="Proteomes" id="UP000550354">
    <property type="component" value="Unassembled WGS sequence"/>
</dbReference>
<dbReference type="RefSeq" id="WP_181755548.1">
    <property type="nucleotide sequence ID" value="NZ_JACEOG010000001.1"/>
</dbReference>
<dbReference type="AlphaFoldDB" id="A0A838XII4"/>
<evidence type="ECO:0000256" key="2">
    <source>
        <dbReference type="SAM" id="SignalP"/>
    </source>
</evidence>
<organism evidence="3 4">
    <name type="scientific">Aeromicrobium phoceense</name>
    <dbReference type="NCBI Taxonomy" id="2754045"/>
    <lineage>
        <taxon>Bacteria</taxon>
        <taxon>Bacillati</taxon>
        <taxon>Actinomycetota</taxon>
        <taxon>Actinomycetes</taxon>
        <taxon>Propionibacteriales</taxon>
        <taxon>Nocardioidaceae</taxon>
        <taxon>Aeromicrobium</taxon>
    </lineage>
</organism>
<keyword evidence="1" id="KW-0472">Membrane</keyword>
<dbReference type="Gene3D" id="2.60.40.2230">
    <property type="entry name" value="Uncharacterised protein YcnI-like PF07987, DUF1775"/>
    <property type="match status" value="1"/>
</dbReference>
<gene>
    <name evidence="3" type="ORF">H1W00_09880</name>
</gene>
<keyword evidence="4" id="KW-1185">Reference proteome</keyword>